<dbReference type="Proteomes" id="UP000007110">
    <property type="component" value="Unassembled WGS sequence"/>
</dbReference>
<feature type="chain" id="PRO_5029541545" description="Odorant receptor" evidence="2">
    <location>
        <begin position="16"/>
        <end position="398"/>
    </location>
</feature>
<dbReference type="Pfam" id="PF14023">
    <property type="entry name" value="Bestrophin-like"/>
    <property type="match status" value="1"/>
</dbReference>
<evidence type="ECO:0000313" key="4">
    <source>
        <dbReference type="Proteomes" id="UP000007110"/>
    </source>
</evidence>
<reference evidence="4" key="1">
    <citation type="submission" date="2015-02" db="EMBL/GenBank/DDBJ databases">
        <title>Genome sequencing for Strongylocentrotus purpuratus.</title>
        <authorList>
            <person name="Murali S."/>
            <person name="Liu Y."/>
            <person name="Vee V."/>
            <person name="English A."/>
            <person name="Wang M."/>
            <person name="Skinner E."/>
            <person name="Han Y."/>
            <person name="Muzny D.M."/>
            <person name="Worley K.C."/>
            <person name="Gibbs R.A."/>
        </authorList>
    </citation>
    <scope>NUCLEOTIDE SEQUENCE</scope>
</reference>
<feature type="transmembrane region" description="Helical" evidence="1">
    <location>
        <begin position="303"/>
        <end position="324"/>
    </location>
</feature>
<proteinExistence type="predicted"/>
<evidence type="ECO:0008006" key="5">
    <source>
        <dbReference type="Google" id="ProtNLM"/>
    </source>
</evidence>
<keyword evidence="4" id="KW-1185">Reference proteome</keyword>
<dbReference type="AlphaFoldDB" id="A0A7M7P6Z8"/>
<keyword evidence="1" id="KW-1133">Transmembrane helix</keyword>
<feature type="transmembrane region" description="Helical" evidence="1">
    <location>
        <begin position="88"/>
        <end position="109"/>
    </location>
</feature>
<dbReference type="InterPro" id="IPR025333">
    <property type="entry name" value="DUF4239"/>
</dbReference>
<dbReference type="GeneID" id="105445027"/>
<feature type="signal peptide" evidence="2">
    <location>
        <begin position="1"/>
        <end position="15"/>
    </location>
</feature>
<evidence type="ECO:0000256" key="2">
    <source>
        <dbReference type="SAM" id="SignalP"/>
    </source>
</evidence>
<dbReference type="InParanoid" id="A0A7M7P6Z8"/>
<dbReference type="EnsemblMetazoa" id="XM_030991402">
    <property type="protein sequence ID" value="XP_030847262"/>
    <property type="gene ID" value="LOC105445027"/>
</dbReference>
<dbReference type="OMA" id="SISMSCY"/>
<evidence type="ECO:0000313" key="3">
    <source>
        <dbReference type="EnsemblMetazoa" id="XP_030847262"/>
    </source>
</evidence>
<keyword evidence="1" id="KW-0472">Membrane</keyword>
<feature type="transmembrane region" description="Helical" evidence="1">
    <location>
        <begin position="280"/>
        <end position="297"/>
    </location>
</feature>
<sequence length="398" mass="44748">MLIIVIGLSVLMIKAQLMRNRYEVRKLTEDYFMQPSLRDLASSFGGAEMAGLQEMREAATHAFLSLSDIDTIHSMELFFNRPLPLCRIALPALLSLAFCPLVLFIYPAVARFFWPPDQFPEGTPVINDAIACFLIPAGLVYATSFGFSYQSAMEKQRSLISIVSGEVSKLDQIIVMTSHMTYITLKEKAMIYWYVKDEAITIIRQIQGVCKGSTDNYKGAICSGQIWRIVPILRNSGARQEQWHLDRHILDSLMDHVVGLNSDSAVRYEVMMTRIHPLKWLFLEALGFFAFFGVLLLDASSYRMELAMCIMTVFSITILCYVVADLDSPFNGFFRVNLSALPDIVDKASVFYEHVMEGKHVDGPADPGSINAEETVKKTSSHSINEVVIESYDAENTV</sequence>
<reference evidence="3" key="2">
    <citation type="submission" date="2021-01" db="UniProtKB">
        <authorList>
            <consortium name="EnsemblMetazoa"/>
        </authorList>
    </citation>
    <scope>IDENTIFICATION</scope>
</reference>
<dbReference type="OrthoDB" id="10020794at2759"/>
<feature type="transmembrane region" description="Helical" evidence="1">
    <location>
        <begin position="129"/>
        <end position="149"/>
    </location>
</feature>
<protein>
    <recommendedName>
        <fullName evidence="5">Odorant receptor</fullName>
    </recommendedName>
</protein>
<dbReference type="KEGG" id="spu:105445027"/>
<keyword evidence="1" id="KW-0812">Transmembrane</keyword>
<evidence type="ECO:0000256" key="1">
    <source>
        <dbReference type="SAM" id="Phobius"/>
    </source>
</evidence>
<accession>A0A7M7P6Z8</accession>
<name>A0A7M7P6Z8_STRPU</name>
<dbReference type="RefSeq" id="XP_030847262.1">
    <property type="nucleotide sequence ID" value="XM_030991402.1"/>
</dbReference>
<keyword evidence="2" id="KW-0732">Signal</keyword>
<organism evidence="3 4">
    <name type="scientific">Strongylocentrotus purpuratus</name>
    <name type="common">Purple sea urchin</name>
    <dbReference type="NCBI Taxonomy" id="7668"/>
    <lineage>
        <taxon>Eukaryota</taxon>
        <taxon>Metazoa</taxon>
        <taxon>Echinodermata</taxon>
        <taxon>Eleutherozoa</taxon>
        <taxon>Echinozoa</taxon>
        <taxon>Echinoidea</taxon>
        <taxon>Euechinoidea</taxon>
        <taxon>Echinacea</taxon>
        <taxon>Camarodonta</taxon>
        <taxon>Echinidea</taxon>
        <taxon>Strongylocentrotidae</taxon>
        <taxon>Strongylocentrotus</taxon>
    </lineage>
</organism>